<reference evidence="2 3" key="1">
    <citation type="submission" date="2016-01" db="EMBL/GenBank/DDBJ databases">
        <title>The new phylogeny of the genus Mycobacterium.</title>
        <authorList>
            <person name="Tarcisio F."/>
            <person name="Conor M."/>
            <person name="Antonella G."/>
            <person name="Elisabetta G."/>
            <person name="Giulia F.S."/>
            <person name="Sara T."/>
            <person name="Anna F."/>
            <person name="Clotilde B."/>
            <person name="Roberto B."/>
            <person name="Veronica D.S."/>
            <person name="Fabio R."/>
            <person name="Monica P."/>
            <person name="Olivier J."/>
            <person name="Enrico T."/>
            <person name="Nicola S."/>
        </authorList>
    </citation>
    <scope>NUCLEOTIDE SEQUENCE [LARGE SCALE GENOMIC DNA]</scope>
    <source>
        <strain evidence="2 3">DSM 44160</strain>
    </source>
</reference>
<name>A0A1X1WTX9_MYCGO</name>
<accession>A0A1X1WTX9</accession>
<sequence>MSLTFYVLLWAHPGTEDSLVAYEDTVLCLVADHGGKVLQRARSDGAEGRPLEIQLFEFPSAEAFDAYMADSRRTALASERDRAIARTELINVQLV</sequence>
<dbReference type="Proteomes" id="UP000193928">
    <property type="component" value="Unassembled WGS sequence"/>
</dbReference>
<dbReference type="Pfam" id="PF07045">
    <property type="entry name" value="DUF1330"/>
    <property type="match status" value="1"/>
</dbReference>
<dbReference type="InterPro" id="IPR011008">
    <property type="entry name" value="Dimeric_a/b-barrel"/>
</dbReference>
<comment type="caution">
    <text evidence="2">The sequence shown here is derived from an EMBL/GenBank/DDBJ whole genome shotgun (WGS) entry which is preliminary data.</text>
</comment>
<organism evidence="2 3">
    <name type="scientific">Mycobacterium gordonae</name>
    <dbReference type="NCBI Taxonomy" id="1778"/>
    <lineage>
        <taxon>Bacteria</taxon>
        <taxon>Bacillati</taxon>
        <taxon>Actinomycetota</taxon>
        <taxon>Actinomycetes</taxon>
        <taxon>Mycobacteriales</taxon>
        <taxon>Mycobacteriaceae</taxon>
        <taxon>Mycobacterium</taxon>
    </lineage>
</organism>
<proteinExistence type="predicted"/>
<keyword evidence="3" id="KW-1185">Reference proteome</keyword>
<dbReference type="SUPFAM" id="SSF54909">
    <property type="entry name" value="Dimeric alpha+beta barrel"/>
    <property type="match status" value="1"/>
</dbReference>
<dbReference type="EMBL" id="LQOY01000067">
    <property type="protein sequence ID" value="ORV89950.1"/>
    <property type="molecule type" value="Genomic_DNA"/>
</dbReference>
<evidence type="ECO:0000259" key="1">
    <source>
        <dbReference type="Pfam" id="PF07045"/>
    </source>
</evidence>
<feature type="domain" description="DUF1330" evidence="1">
    <location>
        <begin position="14"/>
        <end position="86"/>
    </location>
</feature>
<evidence type="ECO:0000313" key="2">
    <source>
        <dbReference type="EMBL" id="ORV89950.1"/>
    </source>
</evidence>
<dbReference type="AlphaFoldDB" id="A0A1X1WTX9"/>
<gene>
    <name evidence="2" type="ORF">AWC08_21485</name>
</gene>
<dbReference type="Gene3D" id="3.30.70.100">
    <property type="match status" value="1"/>
</dbReference>
<evidence type="ECO:0000313" key="3">
    <source>
        <dbReference type="Proteomes" id="UP000193928"/>
    </source>
</evidence>
<dbReference type="InterPro" id="IPR010753">
    <property type="entry name" value="DUF1330"/>
</dbReference>
<protein>
    <recommendedName>
        <fullName evidence="1">DUF1330 domain-containing protein</fullName>
    </recommendedName>
</protein>
<dbReference type="RefSeq" id="WP_042909843.1">
    <property type="nucleotide sequence ID" value="NZ_JACKSU010000126.1"/>
</dbReference>